<evidence type="ECO:0000256" key="1">
    <source>
        <dbReference type="SAM" id="MobiDB-lite"/>
    </source>
</evidence>
<organism evidence="2 3">
    <name type="scientific">Heterocephalus glaber</name>
    <name type="common">Naked mole rat</name>
    <dbReference type="NCBI Taxonomy" id="10181"/>
    <lineage>
        <taxon>Eukaryota</taxon>
        <taxon>Metazoa</taxon>
        <taxon>Chordata</taxon>
        <taxon>Craniata</taxon>
        <taxon>Vertebrata</taxon>
        <taxon>Euteleostomi</taxon>
        <taxon>Mammalia</taxon>
        <taxon>Eutheria</taxon>
        <taxon>Euarchontoglires</taxon>
        <taxon>Glires</taxon>
        <taxon>Rodentia</taxon>
        <taxon>Hystricomorpha</taxon>
        <taxon>Bathyergidae</taxon>
        <taxon>Heterocephalus</taxon>
    </lineage>
</organism>
<sequence>MASGAAPGTLASSPQPGTAALRTQLELHPRPPIGGANFGHRGPRVPFGGAVCQGAGPRQFSLPFREAGAAD</sequence>
<dbReference type="AlphaFoldDB" id="G5BK88"/>
<dbReference type="InParanoid" id="G5BK88"/>
<reference evidence="2 3" key="1">
    <citation type="journal article" date="2011" name="Nature">
        <title>Genome sequencing reveals insights into physiology and longevity of the naked mole rat.</title>
        <authorList>
            <person name="Kim E.B."/>
            <person name="Fang X."/>
            <person name="Fushan A.A."/>
            <person name="Huang Z."/>
            <person name="Lobanov A.V."/>
            <person name="Han L."/>
            <person name="Marino S.M."/>
            <person name="Sun X."/>
            <person name="Turanov A.A."/>
            <person name="Yang P."/>
            <person name="Yim S.H."/>
            <person name="Zhao X."/>
            <person name="Kasaikina M.V."/>
            <person name="Stoletzki N."/>
            <person name="Peng C."/>
            <person name="Polak P."/>
            <person name="Xiong Z."/>
            <person name="Kiezun A."/>
            <person name="Zhu Y."/>
            <person name="Chen Y."/>
            <person name="Kryukov G.V."/>
            <person name="Zhang Q."/>
            <person name="Peshkin L."/>
            <person name="Yang L."/>
            <person name="Bronson R.T."/>
            <person name="Buffenstein R."/>
            <person name="Wang B."/>
            <person name="Han C."/>
            <person name="Li Q."/>
            <person name="Chen L."/>
            <person name="Zhao W."/>
            <person name="Sunyaev S.R."/>
            <person name="Park T.J."/>
            <person name="Zhang G."/>
            <person name="Wang J."/>
            <person name="Gladyshev V.N."/>
        </authorList>
    </citation>
    <scope>NUCLEOTIDE SEQUENCE [LARGE SCALE GENOMIC DNA]</scope>
</reference>
<evidence type="ECO:0000313" key="2">
    <source>
        <dbReference type="EMBL" id="EHB09699.1"/>
    </source>
</evidence>
<accession>G5BK88</accession>
<name>G5BK88_HETGA</name>
<evidence type="ECO:0000313" key="3">
    <source>
        <dbReference type="Proteomes" id="UP000006813"/>
    </source>
</evidence>
<dbReference type="EMBL" id="JH170704">
    <property type="protein sequence ID" value="EHB09699.1"/>
    <property type="molecule type" value="Genomic_DNA"/>
</dbReference>
<feature type="region of interest" description="Disordered" evidence="1">
    <location>
        <begin position="1"/>
        <end position="41"/>
    </location>
</feature>
<protein>
    <submittedName>
        <fullName evidence="2">Uncharacterized protein</fullName>
    </submittedName>
</protein>
<gene>
    <name evidence="2" type="ORF">GW7_04265</name>
</gene>
<dbReference type="Proteomes" id="UP000006813">
    <property type="component" value="Unassembled WGS sequence"/>
</dbReference>
<proteinExistence type="predicted"/>